<feature type="transmembrane region" description="Helical" evidence="1">
    <location>
        <begin position="32"/>
        <end position="51"/>
    </location>
</feature>
<organism evidence="3 4">
    <name type="scientific">Clostridium perfringens</name>
    <dbReference type="NCBI Taxonomy" id="1502"/>
    <lineage>
        <taxon>Bacteria</taxon>
        <taxon>Bacillati</taxon>
        <taxon>Bacillota</taxon>
        <taxon>Clostridia</taxon>
        <taxon>Eubacteriales</taxon>
        <taxon>Clostridiaceae</taxon>
        <taxon>Clostridium</taxon>
    </lineage>
</organism>
<dbReference type="Pfam" id="PF03703">
    <property type="entry name" value="bPH_2"/>
    <property type="match status" value="3"/>
</dbReference>
<keyword evidence="1" id="KW-0472">Membrane</keyword>
<dbReference type="Proteomes" id="UP001292368">
    <property type="component" value="Unassembled WGS sequence"/>
</dbReference>
<keyword evidence="1" id="KW-0812">Transmembrane</keyword>
<dbReference type="EMBL" id="WNVM01000002">
    <property type="protein sequence ID" value="MDZ5008107.1"/>
    <property type="molecule type" value="Genomic_DNA"/>
</dbReference>
<feature type="transmembrane region" description="Helical" evidence="1">
    <location>
        <begin position="57"/>
        <end position="77"/>
    </location>
</feature>
<accession>A0AAW9IP95</accession>
<keyword evidence="1" id="KW-1133">Transmembrane helix</keyword>
<evidence type="ECO:0000259" key="2">
    <source>
        <dbReference type="Pfam" id="PF03703"/>
    </source>
</evidence>
<name>A0AAW9IP95_CLOPF</name>
<proteinExistence type="predicted"/>
<feature type="transmembrane region" description="Helical" evidence="1">
    <location>
        <begin position="291"/>
        <end position="317"/>
    </location>
</feature>
<feature type="domain" description="YdbS-like PH" evidence="2">
    <location>
        <begin position="465"/>
        <end position="541"/>
    </location>
</feature>
<feature type="domain" description="YdbS-like PH" evidence="2">
    <location>
        <begin position="85"/>
        <end position="135"/>
    </location>
</feature>
<feature type="transmembrane region" description="Helical" evidence="1">
    <location>
        <begin position="243"/>
        <end position="264"/>
    </location>
</feature>
<sequence length="550" mass="63493">MNEKLDNKEINQCNYEKESLNNREIKNSVRSLLYNIVKGMISDFGLGLIFVVFLKQWVYILIIVLILLGIAISIFNWKKEYMLLKGDEAHYHKGVFSKNTTIIPKKSFKSMDISQNLIEMILGYKIVKIESPSREVGEEDIKMSLSNEDIALLKSFAFGTNKEFNKELNNEVSEGFDLKENIFRESFLDSEVEKLKEDYDSTLNNRENINESKKVNINESEKVHINKSEKVNIKEKKISNKDLILYGFTSFNLFIAIILIFNAWGKIEKFINSEYVDSVINGYIANEASKIGIIFAIVGLFLALIILKAIATVYYFVKYYNFTLLKEGENIKIKYGFFSTKEFSFKENSIKLIKLKSNPLRQLLKRYEINVVIKGYSGEGKEQIIMYPIGNSKEVQDIIREFIPKWSIEGDGEGIRHGKIFMIIKPVLIVFIISLVAYLILQIKWVWLINIISLITIPSSILKGRNINLKIEENKVRAVTGGFFRTIHILKGKDIQAVGFNTNPIQEKNNIGKIVIDYYSENSEEIKLPYMNKNYVEVLLNSSKGIMHKR</sequence>
<dbReference type="InterPro" id="IPR005182">
    <property type="entry name" value="YdbS-like_PH"/>
</dbReference>
<feature type="transmembrane region" description="Helical" evidence="1">
    <location>
        <begin position="420"/>
        <end position="439"/>
    </location>
</feature>
<protein>
    <submittedName>
        <fullName evidence="3">PH domain-containing protein</fullName>
    </submittedName>
</protein>
<gene>
    <name evidence="3" type="ORF">GNF77_04125</name>
</gene>
<feature type="domain" description="YdbS-like PH" evidence="2">
    <location>
        <begin position="319"/>
        <end position="399"/>
    </location>
</feature>
<dbReference type="PANTHER" id="PTHR34473">
    <property type="entry name" value="UPF0699 TRANSMEMBRANE PROTEIN YDBS"/>
    <property type="match status" value="1"/>
</dbReference>
<evidence type="ECO:0000313" key="4">
    <source>
        <dbReference type="Proteomes" id="UP001292368"/>
    </source>
</evidence>
<comment type="caution">
    <text evidence="3">The sequence shown here is derived from an EMBL/GenBank/DDBJ whole genome shotgun (WGS) entry which is preliminary data.</text>
</comment>
<dbReference type="AlphaFoldDB" id="A0AAW9IP95"/>
<dbReference type="PANTHER" id="PTHR34473:SF2">
    <property type="entry name" value="UPF0699 TRANSMEMBRANE PROTEIN YDBT"/>
    <property type="match status" value="1"/>
</dbReference>
<evidence type="ECO:0000313" key="3">
    <source>
        <dbReference type="EMBL" id="MDZ5008107.1"/>
    </source>
</evidence>
<reference evidence="3" key="1">
    <citation type="submission" date="2019-11" db="EMBL/GenBank/DDBJ databases">
        <title>Characterization of Clostridium perfringens isolates from swine manure treated agricultural soils.</title>
        <authorList>
            <person name="Wushke S.T."/>
        </authorList>
    </citation>
    <scope>NUCLEOTIDE SEQUENCE</scope>
    <source>
        <strain evidence="3">V2</strain>
    </source>
</reference>
<evidence type="ECO:0000256" key="1">
    <source>
        <dbReference type="SAM" id="Phobius"/>
    </source>
</evidence>
<dbReference type="RefSeq" id="WP_198621420.1">
    <property type="nucleotide sequence ID" value="NZ_CP173032.1"/>
</dbReference>